<dbReference type="PANTHER" id="PTHR12001:SF69">
    <property type="entry name" value="ALL TRANS-POLYPRENYL-DIPHOSPHATE SYNTHASE PDSS1"/>
    <property type="match status" value="1"/>
</dbReference>
<dbReference type="GO" id="GO:0004659">
    <property type="term" value="F:prenyltransferase activity"/>
    <property type="evidence" value="ECO:0007669"/>
    <property type="project" value="InterPro"/>
</dbReference>
<dbReference type="Proteomes" id="UP000240542">
    <property type="component" value="Unassembled WGS sequence"/>
</dbReference>
<proteinExistence type="inferred from homology"/>
<comment type="caution">
    <text evidence="7">The sequence shown here is derived from an EMBL/GenBank/DDBJ whole genome shotgun (WGS) entry which is preliminary data.</text>
</comment>
<sequence>MLSDAFDRLSPVLRQRYRELLEREFTDSPELSDLHRLYIDYALRDAHLPRPVLAYVGYHADSATVDFSDADTIAEGLLIAQLLRDVLAIHDDIVDEDLEKFGAAPLPVAFSGGERLTQHGKNLALYYADYLVGVMLRVAARLPAAARVSALIAEILHTNQRGQLAELLAETRPLTATSVDDLLLIGERKAAYYCYVFPFRLGALLAGHDERHIDPAAAVLTRIGTASQVIDDLTGAFPGLIDHDKDTLGEIANLRRTVPLVLLAQSTRDAQVRHLLESPPPLGGQDAHRLRSALWNSTVPAEAVRLCDGLIADITPRLNGLALGAPATQYLNDLVEHRLIGSVDRLRAGK</sequence>
<protein>
    <submittedName>
        <fullName evidence="7">Geranylgeranyl pyrophosphate synthase</fullName>
    </submittedName>
</protein>
<dbReference type="InterPro" id="IPR000092">
    <property type="entry name" value="Polyprenyl_synt"/>
</dbReference>
<dbReference type="EMBL" id="PYGA01000012">
    <property type="protein sequence ID" value="PSK96181.1"/>
    <property type="molecule type" value="Genomic_DNA"/>
</dbReference>
<dbReference type="Pfam" id="PF00348">
    <property type="entry name" value="polyprenyl_synt"/>
    <property type="match status" value="1"/>
</dbReference>
<dbReference type="PANTHER" id="PTHR12001">
    <property type="entry name" value="GERANYLGERANYL PYROPHOSPHATE SYNTHASE"/>
    <property type="match status" value="1"/>
</dbReference>
<organism evidence="7 8">
    <name type="scientific">Murinocardiopsis flavida</name>
    <dbReference type="NCBI Taxonomy" id="645275"/>
    <lineage>
        <taxon>Bacteria</taxon>
        <taxon>Bacillati</taxon>
        <taxon>Actinomycetota</taxon>
        <taxon>Actinomycetes</taxon>
        <taxon>Streptosporangiales</taxon>
        <taxon>Nocardiopsidaceae</taxon>
        <taxon>Murinocardiopsis</taxon>
    </lineage>
</organism>
<evidence type="ECO:0000256" key="2">
    <source>
        <dbReference type="ARBA" id="ARBA00006706"/>
    </source>
</evidence>
<keyword evidence="3 6" id="KW-0808">Transferase</keyword>
<evidence type="ECO:0000313" key="8">
    <source>
        <dbReference type="Proteomes" id="UP000240542"/>
    </source>
</evidence>
<evidence type="ECO:0000256" key="1">
    <source>
        <dbReference type="ARBA" id="ARBA00001946"/>
    </source>
</evidence>
<gene>
    <name evidence="7" type="ORF">CLV63_11263</name>
</gene>
<keyword evidence="8" id="KW-1185">Reference proteome</keyword>
<comment type="cofactor">
    <cofactor evidence="1">
        <name>Mg(2+)</name>
        <dbReference type="ChEBI" id="CHEBI:18420"/>
    </cofactor>
</comment>
<evidence type="ECO:0000256" key="5">
    <source>
        <dbReference type="ARBA" id="ARBA00022842"/>
    </source>
</evidence>
<comment type="similarity">
    <text evidence="2 6">Belongs to the FPP/GGPP synthase family.</text>
</comment>
<evidence type="ECO:0000313" key="7">
    <source>
        <dbReference type="EMBL" id="PSK96181.1"/>
    </source>
</evidence>
<dbReference type="RefSeq" id="WP_170134246.1">
    <property type="nucleotide sequence ID" value="NZ_PYGA01000012.1"/>
</dbReference>
<dbReference type="SUPFAM" id="SSF48576">
    <property type="entry name" value="Terpenoid synthases"/>
    <property type="match status" value="1"/>
</dbReference>
<dbReference type="GO" id="GO:0008299">
    <property type="term" value="P:isoprenoid biosynthetic process"/>
    <property type="evidence" value="ECO:0007669"/>
    <property type="project" value="InterPro"/>
</dbReference>
<evidence type="ECO:0000256" key="6">
    <source>
        <dbReference type="RuleBase" id="RU004466"/>
    </source>
</evidence>
<evidence type="ECO:0000256" key="4">
    <source>
        <dbReference type="ARBA" id="ARBA00022723"/>
    </source>
</evidence>
<name>A0A2P8DG41_9ACTN</name>
<keyword evidence="5" id="KW-0460">Magnesium</keyword>
<dbReference type="GO" id="GO:0046872">
    <property type="term" value="F:metal ion binding"/>
    <property type="evidence" value="ECO:0007669"/>
    <property type="project" value="UniProtKB-KW"/>
</dbReference>
<keyword evidence="4" id="KW-0479">Metal-binding</keyword>
<dbReference type="InterPro" id="IPR008949">
    <property type="entry name" value="Isoprenoid_synthase_dom_sf"/>
</dbReference>
<dbReference type="Gene3D" id="1.10.600.10">
    <property type="entry name" value="Farnesyl Diphosphate Synthase"/>
    <property type="match status" value="1"/>
</dbReference>
<dbReference type="AlphaFoldDB" id="A0A2P8DG41"/>
<evidence type="ECO:0000256" key="3">
    <source>
        <dbReference type="ARBA" id="ARBA00022679"/>
    </source>
</evidence>
<accession>A0A2P8DG41</accession>
<reference evidence="7 8" key="1">
    <citation type="submission" date="2018-03" db="EMBL/GenBank/DDBJ databases">
        <title>Genomic Encyclopedia of Archaeal and Bacterial Type Strains, Phase II (KMG-II): from individual species to whole genera.</title>
        <authorList>
            <person name="Goeker M."/>
        </authorList>
    </citation>
    <scope>NUCLEOTIDE SEQUENCE [LARGE SCALE GENOMIC DNA]</scope>
    <source>
        <strain evidence="7 8">DSM 45312</strain>
    </source>
</reference>